<dbReference type="AlphaFoldDB" id="A0A1H8MRL7"/>
<evidence type="ECO:0000313" key="2">
    <source>
        <dbReference type="EMBL" id="SEO19939.1"/>
    </source>
</evidence>
<dbReference type="Proteomes" id="UP000198942">
    <property type="component" value="Unassembled WGS sequence"/>
</dbReference>
<protein>
    <submittedName>
        <fullName evidence="2">Uncharacterized protein</fullName>
    </submittedName>
</protein>
<keyword evidence="3" id="KW-1185">Reference proteome</keyword>
<evidence type="ECO:0000256" key="1">
    <source>
        <dbReference type="SAM" id="MobiDB-lite"/>
    </source>
</evidence>
<dbReference type="RefSeq" id="WP_167668038.1">
    <property type="nucleotide sequence ID" value="NZ_FOCL01000006.1"/>
</dbReference>
<gene>
    <name evidence="2" type="ORF">SAMN05192574_10646</name>
</gene>
<organism evidence="2 3">
    <name type="scientific">Mucilaginibacter gossypiicola</name>
    <dbReference type="NCBI Taxonomy" id="551995"/>
    <lineage>
        <taxon>Bacteria</taxon>
        <taxon>Pseudomonadati</taxon>
        <taxon>Bacteroidota</taxon>
        <taxon>Sphingobacteriia</taxon>
        <taxon>Sphingobacteriales</taxon>
        <taxon>Sphingobacteriaceae</taxon>
        <taxon>Mucilaginibacter</taxon>
    </lineage>
</organism>
<dbReference type="EMBL" id="FOCL01000006">
    <property type="protein sequence ID" value="SEO19939.1"/>
    <property type="molecule type" value="Genomic_DNA"/>
</dbReference>
<evidence type="ECO:0000313" key="3">
    <source>
        <dbReference type="Proteomes" id="UP000198942"/>
    </source>
</evidence>
<sequence length="53" mass="6200">MNQSVNPNEANHLSERDIEDLLQTKQDFSDGKTAARDWEDIENDLNKEYDKAF</sequence>
<feature type="compositionally biased region" description="Polar residues" evidence="1">
    <location>
        <begin position="1"/>
        <end position="11"/>
    </location>
</feature>
<feature type="compositionally biased region" description="Basic and acidic residues" evidence="1">
    <location>
        <begin position="27"/>
        <end position="39"/>
    </location>
</feature>
<accession>A0A1H8MRL7</accession>
<name>A0A1H8MRL7_9SPHI</name>
<feature type="region of interest" description="Disordered" evidence="1">
    <location>
        <begin position="1"/>
        <end position="39"/>
    </location>
</feature>
<proteinExistence type="predicted"/>
<reference evidence="3" key="1">
    <citation type="submission" date="2016-10" db="EMBL/GenBank/DDBJ databases">
        <authorList>
            <person name="Varghese N."/>
            <person name="Submissions S."/>
        </authorList>
    </citation>
    <scope>NUCLEOTIDE SEQUENCE [LARGE SCALE GENOMIC DNA]</scope>
    <source>
        <strain evidence="3">Gh-48</strain>
    </source>
</reference>